<organism evidence="8 11">
    <name type="scientific">Myxococcus fulvus</name>
    <dbReference type="NCBI Taxonomy" id="33"/>
    <lineage>
        <taxon>Bacteria</taxon>
        <taxon>Pseudomonadati</taxon>
        <taxon>Myxococcota</taxon>
        <taxon>Myxococcia</taxon>
        <taxon>Myxococcales</taxon>
        <taxon>Cystobacterineae</taxon>
        <taxon>Myxococcaceae</taxon>
        <taxon>Myxococcus</taxon>
    </lineage>
</organism>
<dbReference type="InterPro" id="IPR011545">
    <property type="entry name" value="DEAD/DEAH_box_helicase_dom"/>
</dbReference>
<dbReference type="SMART" id="SM00847">
    <property type="entry name" value="HA2"/>
    <property type="match status" value="1"/>
</dbReference>
<dbReference type="InterPro" id="IPR024590">
    <property type="entry name" value="HrpA_C"/>
</dbReference>
<dbReference type="AlphaFoldDB" id="A0A511TCC7"/>
<dbReference type="Pfam" id="PF00271">
    <property type="entry name" value="Helicase_C"/>
    <property type="match status" value="1"/>
</dbReference>
<feature type="domain" description="Helicase C-terminal" evidence="7">
    <location>
        <begin position="210"/>
        <end position="385"/>
    </location>
</feature>
<feature type="region of interest" description="Disordered" evidence="5">
    <location>
        <begin position="1"/>
        <end position="21"/>
    </location>
</feature>
<dbReference type="Proteomes" id="UP000321514">
    <property type="component" value="Unassembled WGS sequence"/>
</dbReference>
<proteinExistence type="predicted"/>
<dbReference type="RefSeq" id="WP_074958393.1">
    <property type="nucleotide sequence ID" value="NZ_BJXR01000050.1"/>
</dbReference>
<dbReference type="InterPro" id="IPR007502">
    <property type="entry name" value="Helicase-assoc_dom"/>
</dbReference>
<dbReference type="GO" id="GO:0003723">
    <property type="term" value="F:RNA binding"/>
    <property type="evidence" value="ECO:0007669"/>
    <property type="project" value="TreeGrafter"/>
</dbReference>
<dbReference type="FunFam" id="1.20.120.1080:FF:000005">
    <property type="entry name" value="ATP-dependent helicase HrpA"/>
    <property type="match status" value="1"/>
</dbReference>
<comment type="caution">
    <text evidence="8">The sequence shown here is derived from an EMBL/GenBank/DDBJ whole genome shotgun (WGS) entry which is preliminary data.</text>
</comment>
<evidence type="ECO:0000256" key="5">
    <source>
        <dbReference type="SAM" id="MobiDB-lite"/>
    </source>
</evidence>
<keyword evidence="2" id="KW-0378">Hydrolase</keyword>
<gene>
    <name evidence="8" type="primary">hrpA</name>
    <name evidence="8" type="ORF">MFU01_68710</name>
    <name evidence="9" type="ORF">SAMN05443572_113124</name>
</gene>
<sequence>MSGDSPVPPPGGQPTLRFPPELPISSRVEDITKAISAHQVVIVAGATGSGKTTQLPKILLAMGRGRPRQIAVTQPRRIAATSVAARVAREVGTELGTDIGYQIRFEDRSSRSTAVKFMTDGVLLAQIHSDPLLRRYDTIVLDEAHERSLTIDFLLGWLKRLLPRRPDLKVVVSSATIETERFSQFFGGAPVIQVEGRTFPVDVLYEPPPEDDELADAVADSVANVLSLDPDGDVLVFLPGEREIREAENALNARNLRGTVVQPLYARLSASEQSRVFASIPERRVILATNVAETSVTIPGIVYVVDTGVARLSRYDSRSGVTRLHIEPVSQASADQRKGRCGRVREGICVRLYDEASFTSRPAFTDPEIKRTGLAGVILRMKSLGLGDVEDYPFLDPPQPKAIAEGWRVLEELGAIEGKERTLTPLGHQLARFPVDPRIARMILAGAEYGCQDEVIIIAAALNLQDPRERPRELAQKADALHARFRDEHSDFTGLLKLWAFIREADSRGTSHLRRVCRDNFLSFLRVREWRDVQRQLEETVRDLRLPKKGKGAPVRGDVLHQALLTGLLSRIGQWNPEQRSYTGAKQTRFMVHPSSALSKKPPAWVMAFELVETSQLFARTVAKLDPEWLSEAADHLLKRSYSEPHWSEKSARAVVKESATLFGLPVFKERPVALAGMDPERARLMFIEHALVRGEYRSRGAFQEKNRRVLDRVASLRDKARKSELLDSEALLTFFDKRLPADVTDGAGFEVWRRKAEAADPDVLVLTMEDALAYDPGLSAANYPDAISLHGASVPVTYTFDPSAEDDGITLSVPLLLLAQLVPGELDWTIPGWHREKITALLEEMPRAQRKQLGPLPELVERLAKELVPFRGPMIPALARAVSRLSGVEVPEEAFRAEAVAPYLRITLRVLDEKGKELARSRDADALLAQHGGHARAVLRSAAPTSDWEKKGLTAWTFGELPSVVTRRVGGLEVRSYPALVDRGATVDLVLLETSAAADAASRTGVRRLLMLAARGHVAVSGSRMPQPFPSLDGAPPARGQADAFKALVLARAVDDAFKLAPGSPLPRTKVAFETLLREGSPRIEQEARDWANAVIVTSGELAQTLAALKTASKGPSGAAAVRDIRSQLAQLFPAKLIEWIPFSRLMHYPRYLRAVQARLSRAVANPGKDAGKAAPFTPLWETFLTKSATARDQEAAQELRWAFEELRVAIFAPEVTTPVSVTVAKVSAALAALR</sequence>
<dbReference type="InterPro" id="IPR010222">
    <property type="entry name" value="RNA_helicase_HrpA"/>
</dbReference>
<dbReference type="Proteomes" id="UP000183760">
    <property type="component" value="Unassembled WGS sequence"/>
</dbReference>
<evidence type="ECO:0000313" key="9">
    <source>
        <dbReference type="EMBL" id="SEU38599.1"/>
    </source>
</evidence>
<evidence type="ECO:0000313" key="10">
    <source>
        <dbReference type="Proteomes" id="UP000183760"/>
    </source>
</evidence>
<dbReference type="NCBIfam" id="TIGR01967">
    <property type="entry name" value="DEAH_box_HrpA"/>
    <property type="match status" value="1"/>
</dbReference>
<evidence type="ECO:0000313" key="8">
    <source>
        <dbReference type="EMBL" id="GEN11834.1"/>
    </source>
</evidence>
<dbReference type="PANTHER" id="PTHR18934">
    <property type="entry name" value="ATP-DEPENDENT RNA HELICASE"/>
    <property type="match status" value="1"/>
</dbReference>
<dbReference type="PROSITE" id="PS51192">
    <property type="entry name" value="HELICASE_ATP_BIND_1"/>
    <property type="match status" value="1"/>
</dbReference>
<dbReference type="InterPro" id="IPR027417">
    <property type="entry name" value="P-loop_NTPase"/>
</dbReference>
<dbReference type="GO" id="GO:0003724">
    <property type="term" value="F:RNA helicase activity"/>
    <property type="evidence" value="ECO:0007669"/>
    <property type="project" value="InterPro"/>
</dbReference>
<keyword evidence="4" id="KW-0067">ATP-binding</keyword>
<evidence type="ECO:0000259" key="6">
    <source>
        <dbReference type="PROSITE" id="PS51192"/>
    </source>
</evidence>
<dbReference type="STRING" id="1334629.MFUL124B02_10365"/>
<dbReference type="FunFam" id="3.40.50.300:FF:002125">
    <property type="entry name" value="ATP-dependent helicase HrpB"/>
    <property type="match status" value="1"/>
</dbReference>
<evidence type="ECO:0000256" key="4">
    <source>
        <dbReference type="ARBA" id="ARBA00022840"/>
    </source>
</evidence>
<dbReference type="InterPro" id="IPR001650">
    <property type="entry name" value="Helicase_C-like"/>
</dbReference>
<protein>
    <submittedName>
        <fullName evidence="8 9">ATP-dependent helicase</fullName>
    </submittedName>
</protein>
<dbReference type="InterPro" id="IPR048333">
    <property type="entry name" value="HA2_WH"/>
</dbReference>
<dbReference type="Gene3D" id="1.20.120.1080">
    <property type="match status" value="1"/>
</dbReference>
<dbReference type="InterPro" id="IPR011709">
    <property type="entry name" value="DEAD-box_helicase_OB_fold"/>
</dbReference>
<dbReference type="Gene3D" id="3.40.50.300">
    <property type="entry name" value="P-loop containing nucleotide triphosphate hydrolases"/>
    <property type="match status" value="2"/>
</dbReference>
<feature type="domain" description="Helicase ATP-binding" evidence="6">
    <location>
        <begin position="32"/>
        <end position="195"/>
    </location>
</feature>
<dbReference type="EMBL" id="BJXR01000050">
    <property type="protein sequence ID" value="GEN11834.1"/>
    <property type="molecule type" value="Genomic_DNA"/>
</dbReference>
<dbReference type="PROSITE" id="PS51194">
    <property type="entry name" value="HELICASE_CTER"/>
    <property type="match status" value="1"/>
</dbReference>
<evidence type="ECO:0000259" key="7">
    <source>
        <dbReference type="PROSITE" id="PS51194"/>
    </source>
</evidence>
<evidence type="ECO:0000256" key="2">
    <source>
        <dbReference type="ARBA" id="ARBA00022801"/>
    </source>
</evidence>
<dbReference type="InterPro" id="IPR003593">
    <property type="entry name" value="AAA+_ATPase"/>
</dbReference>
<dbReference type="Pfam" id="PF21010">
    <property type="entry name" value="HA2_C"/>
    <property type="match status" value="1"/>
</dbReference>
<dbReference type="EMBL" id="FOIB01000013">
    <property type="protein sequence ID" value="SEU38599.1"/>
    <property type="molecule type" value="Genomic_DNA"/>
</dbReference>
<dbReference type="SMART" id="SM00490">
    <property type="entry name" value="HELICc"/>
    <property type="match status" value="1"/>
</dbReference>
<dbReference type="GO" id="GO:0005524">
    <property type="term" value="F:ATP binding"/>
    <property type="evidence" value="ECO:0007669"/>
    <property type="project" value="UniProtKB-KW"/>
</dbReference>
<evidence type="ECO:0000256" key="1">
    <source>
        <dbReference type="ARBA" id="ARBA00022741"/>
    </source>
</evidence>
<dbReference type="InterPro" id="IPR014001">
    <property type="entry name" value="Helicase_ATP-bd"/>
</dbReference>
<dbReference type="PANTHER" id="PTHR18934:SF99">
    <property type="entry name" value="ATP-DEPENDENT RNA HELICASE DHX37-RELATED"/>
    <property type="match status" value="1"/>
</dbReference>
<dbReference type="GO" id="GO:0016787">
    <property type="term" value="F:hydrolase activity"/>
    <property type="evidence" value="ECO:0007669"/>
    <property type="project" value="UniProtKB-KW"/>
</dbReference>
<name>A0A511TCC7_MYXFU</name>
<reference evidence="8 11" key="2">
    <citation type="submission" date="2019-07" db="EMBL/GenBank/DDBJ databases">
        <title>Whole genome shotgun sequence of Myxococcus fulvus NBRC 100333.</title>
        <authorList>
            <person name="Hosoyama A."/>
            <person name="Uohara A."/>
            <person name="Ohji S."/>
            <person name="Ichikawa N."/>
        </authorList>
    </citation>
    <scope>NUCLEOTIDE SEQUENCE [LARGE SCALE GENOMIC DNA]</scope>
    <source>
        <strain evidence="8 11">NBRC 100333</strain>
    </source>
</reference>
<feature type="compositionally biased region" description="Pro residues" evidence="5">
    <location>
        <begin position="1"/>
        <end position="12"/>
    </location>
</feature>
<evidence type="ECO:0000256" key="3">
    <source>
        <dbReference type="ARBA" id="ARBA00022806"/>
    </source>
</evidence>
<dbReference type="SMART" id="SM00487">
    <property type="entry name" value="DEXDc"/>
    <property type="match status" value="1"/>
</dbReference>
<dbReference type="Pfam" id="PF00270">
    <property type="entry name" value="DEAD"/>
    <property type="match status" value="1"/>
</dbReference>
<dbReference type="Pfam" id="PF07717">
    <property type="entry name" value="OB_NTP_bind"/>
    <property type="match status" value="1"/>
</dbReference>
<dbReference type="Pfam" id="PF04408">
    <property type="entry name" value="WHD_HA2"/>
    <property type="match status" value="1"/>
</dbReference>
<dbReference type="CDD" id="cd18791">
    <property type="entry name" value="SF2_C_RHA"/>
    <property type="match status" value="1"/>
</dbReference>
<dbReference type="SMART" id="SM00382">
    <property type="entry name" value="AAA"/>
    <property type="match status" value="1"/>
</dbReference>
<reference evidence="9 10" key="1">
    <citation type="submission" date="2016-10" db="EMBL/GenBank/DDBJ databases">
        <authorList>
            <person name="Varghese N."/>
            <person name="Submissions S."/>
        </authorList>
    </citation>
    <scope>NUCLEOTIDE SEQUENCE [LARGE SCALE GENOMIC DNA]</scope>
    <source>
        <strain evidence="9 10">DSM 16525</strain>
    </source>
</reference>
<dbReference type="Pfam" id="PF11898">
    <property type="entry name" value="DUF3418"/>
    <property type="match status" value="1"/>
</dbReference>
<keyword evidence="1" id="KW-0547">Nucleotide-binding</keyword>
<evidence type="ECO:0000313" key="11">
    <source>
        <dbReference type="Proteomes" id="UP000321514"/>
    </source>
</evidence>
<accession>A0A511TCC7</accession>
<dbReference type="SUPFAM" id="SSF52540">
    <property type="entry name" value="P-loop containing nucleoside triphosphate hydrolases"/>
    <property type="match status" value="1"/>
</dbReference>
<keyword evidence="10" id="KW-1185">Reference proteome</keyword>
<keyword evidence="3 8" id="KW-0347">Helicase</keyword>
<dbReference type="OrthoDB" id="9805617at2"/>